<keyword evidence="8" id="KW-1185">Reference proteome</keyword>
<dbReference type="SMART" id="SM00448">
    <property type="entry name" value="REC"/>
    <property type="match status" value="2"/>
</dbReference>
<gene>
    <name evidence="7" type="ORF">C8D97_11121</name>
</gene>
<dbReference type="PROSITE" id="PS50110">
    <property type="entry name" value="RESPONSE_REGULATORY"/>
    <property type="match status" value="2"/>
</dbReference>
<dbReference type="NCBIfam" id="TIGR00254">
    <property type="entry name" value="GGDEF"/>
    <property type="match status" value="1"/>
</dbReference>
<dbReference type="FunFam" id="3.30.70.270:FF:000001">
    <property type="entry name" value="Diguanylate cyclase domain protein"/>
    <property type="match status" value="1"/>
</dbReference>
<dbReference type="SMART" id="SM00267">
    <property type="entry name" value="GGDEF"/>
    <property type="match status" value="1"/>
</dbReference>
<dbReference type="Pfam" id="PF00990">
    <property type="entry name" value="GGDEF"/>
    <property type="match status" value="1"/>
</dbReference>
<dbReference type="Pfam" id="PF00072">
    <property type="entry name" value="Response_reg"/>
    <property type="match status" value="2"/>
</dbReference>
<feature type="domain" description="GGDEF" evidence="6">
    <location>
        <begin position="296"/>
        <end position="426"/>
    </location>
</feature>
<evidence type="ECO:0000313" key="7">
    <source>
        <dbReference type="EMBL" id="PWK47276.1"/>
    </source>
</evidence>
<comment type="catalytic activity">
    <reaction evidence="3">
        <text>2 GTP = 3',3'-c-di-GMP + 2 diphosphate</text>
        <dbReference type="Rhea" id="RHEA:24898"/>
        <dbReference type="ChEBI" id="CHEBI:33019"/>
        <dbReference type="ChEBI" id="CHEBI:37565"/>
        <dbReference type="ChEBI" id="CHEBI:58805"/>
        <dbReference type="EC" id="2.7.7.65"/>
    </reaction>
</comment>
<dbReference type="GO" id="GO:0052621">
    <property type="term" value="F:diguanylate cyclase activity"/>
    <property type="evidence" value="ECO:0007669"/>
    <property type="project" value="UniProtKB-EC"/>
</dbReference>
<dbReference type="InterPro" id="IPR043128">
    <property type="entry name" value="Rev_trsase/Diguanyl_cyclase"/>
</dbReference>
<dbReference type="InterPro" id="IPR050469">
    <property type="entry name" value="Diguanylate_Cyclase"/>
</dbReference>
<feature type="domain" description="Response regulatory" evidence="5">
    <location>
        <begin position="2"/>
        <end position="117"/>
    </location>
</feature>
<dbReference type="InterPro" id="IPR001789">
    <property type="entry name" value="Sig_transdc_resp-reg_receiver"/>
</dbReference>
<evidence type="ECO:0000259" key="6">
    <source>
        <dbReference type="PROSITE" id="PS50887"/>
    </source>
</evidence>
<dbReference type="GO" id="GO:1902201">
    <property type="term" value="P:negative regulation of bacterial-type flagellum-dependent cell motility"/>
    <property type="evidence" value="ECO:0007669"/>
    <property type="project" value="TreeGrafter"/>
</dbReference>
<feature type="domain" description="Response regulatory" evidence="5">
    <location>
        <begin position="128"/>
        <end position="246"/>
    </location>
</feature>
<protein>
    <recommendedName>
        <fullName evidence="2">diguanylate cyclase</fullName>
        <ecNumber evidence="2">2.7.7.65</ecNumber>
    </recommendedName>
</protein>
<accession>A0A316FHS9</accession>
<evidence type="ECO:0000256" key="2">
    <source>
        <dbReference type="ARBA" id="ARBA00012528"/>
    </source>
</evidence>
<name>A0A316FHS9_9GAMM</name>
<dbReference type="GO" id="GO:0005886">
    <property type="term" value="C:plasma membrane"/>
    <property type="evidence" value="ECO:0007669"/>
    <property type="project" value="TreeGrafter"/>
</dbReference>
<feature type="modified residue" description="4-aspartylphosphate" evidence="4">
    <location>
        <position position="177"/>
    </location>
</feature>
<dbReference type="AlphaFoldDB" id="A0A316FHS9"/>
<evidence type="ECO:0000259" key="5">
    <source>
        <dbReference type="PROSITE" id="PS50110"/>
    </source>
</evidence>
<comment type="caution">
    <text evidence="7">The sequence shown here is derived from an EMBL/GenBank/DDBJ whole genome shotgun (WGS) entry which is preliminary data.</text>
</comment>
<dbReference type="EC" id="2.7.7.65" evidence="2"/>
<comment type="cofactor">
    <cofactor evidence="1">
        <name>Mg(2+)</name>
        <dbReference type="ChEBI" id="CHEBI:18420"/>
    </cofactor>
</comment>
<organism evidence="7 8">
    <name type="scientific">Pleionea mediterranea</name>
    <dbReference type="NCBI Taxonomy" id="523701"/>
    <lineage>
        <taxon>Bacteria</taxon>
        <taxon>Pseudomonadati</taxon>
        <taxon>Pseudomonadota</taxon>
        <taxon>Gammaproteobacteria</taxon>
        <taxon>Oceanospirillales</taxon>
        <taxon>Pleioneaceae</taxon>
        <taxon>Pleionea</taxon>
    </lineage>
</organism>
<dbReference type="InterPro" id="IPR029787">
    <property type="entry name" value="Nucleotide_cyclase"/>
</dbReference>
<comment type="caution">
    <text evidence="4">Lacks conserved residue(s) required for the propagation of feature annotation.</text>
</comment>
<dbReference type="Gene3D" id="3.30.70.270">
    <property type="match status" value="1"/>
</dbReference>
<dbReference type="InterPro" id="IPR011006">
    <property type="entry name" value="CheY-like_superfamily"/>
</dbReference>
<dbReference type="RefSeq" id="WP_170115267.1">
    <property type="nucleotide sequence ID" value="NZ_QGGU01000011.1"/>
</dbReference>
<evidence type="ECO:0000256" key="1">
    <source>
        <dbReference type="ARBA" id="ARBA00001946"/>
    </source>
</evidence>
<dbReference type="PANTHER" id="PTHR45138:SF9">
    <property type="entry name" value="DIGUANYLATE CYCLASE DGCM-RELATED"/>
    <property type="match status" value="1"/>
</dbReference>
<evidence type="ECO:0000256" key="4">
    <source>
        <dbReference type="PROSITE-ProRule" id="PRU00169"/>
    </source>
</evidence>
<dbReference type="GO" id="GO:0000160">
    <property type="term" value="P:phosphorelay signal transduction system"/>
    <property type="evidence" value="ECO:0007669"/>
    <property type="project" value="InterPro"/>
</dbReference>
<dbReference type="CDD" id="cd00156">
    <property type="entry name" value="REC"/>
    <property type="match status" value="1"/>
</dbReference>
<proteinExistence type="predicted"/>
<keyword evidence="4" id="KW-0597">Phosphoprotein</keyword>
<dbReference type="PROSITE" id="PS50887">
    <property type="entry name" value="GGDEF"/>
    <property type="match status" value="1"/>
</dbReference>
<dbReference type="Gene3D" id="3.40.50.2300">
    <property type="match status" value="2"/>
</dbReference>
<evidence type="ECO:0000313" key="8">
    <source>
        <dbReference type="Proteomes" id="UP000245790"/>
    </source>
</evidence>
<dbReference type="InterPro" id="IPR000160">
    <property type="entry name" value="GGDEF_dom"/>
</dbReference>
<evidence type="ECO:0000256" key="3">
    <source>
        <dbReference type="ARBA" id="ARBA00034247"/>
    </source>
</evidence>
<dbReference type="SUPFAM" id="SSF52172">
    <property type="entry name" value="CheY-like"/>
    <property type="match status" value="2"/>
</dbReference>
<reference evidence="7 8" key="1">
    <citation type="submission" date="2018-05" db="EMBL/GenBank/DDBJ databases">
        <title>Genomic Encyclopedia of Type Strains, Phase IV (KMG-IV): sequencing the most valuable type-strain genomes for metagenomic binning, comparative biology and taxonomic classification.</title>
        <authorList>
            <person name="Goeker M."/>
        </authorList>
    </citation>
    <scope>NUCLEOTIDE SEQUENCE [LARGE SCALE GENOMIC DNA]</scope>
    <source>
        <strain evidence="7 8">DSM 25350</strain>
    </source>
</reference>
<dbReference type="GO" id="GO:0043709">
    <property type="term" value="P:cell adhesion involved in single-species biofilm formation"/>
    <property type="evidence" value="ECO:0007669"/>
    <property type="project" value="TreeGrafter"/>
</dbReference>
<dbReference type="PANTHER" id="PTHR45138">
    <property type="entry name" value="REGULATORY COMPONENTS OF SENSORY TRANSDUCTION SYSTEM"/>
    <property type="match status" value="1"/>
</dbReference>
<sequence length="430" mass="48084">MKILVLEPSRVQQIILNAMFRACDLYPEFVASLASAMSEVDKAEYDCVFTSYSLKEGSGVDIARHLKRTNNTKTSVILLTTEDRRTILNDALSAGITRIIPRANTVELETFIRELADSDVDYQQMSGKVLFIDDDRTMTAIICSMIEASGSECISCTNGEEAMALIADNHFDLVIADYFLDGKLTGLDTLLAIRQMGGKRARTPVMVISAQTDVERRIEILKKGANDYVAKPVVEEELVVRANNLITQKKLFDRVEEQREQLRNMAMTDQLTALYNRHFLVEFAPKRLAEAMRHKTDLSLMVVDLDHFKAINDTHGHDRGDQVLREVADILKSVCRKEDMAIRLGGEEFLLILPHCSAEGVIKKAEELRLLLLKTRPARLDVTGSFGITCLEGGNQADFSDLFTAADEAVYEAKDTGRNKVIFRAVASPE</sequence>
<dbReference type="EMBL" id="QGGU01000011">
    <property type="protein sequence ID" value="PWK47276.1"/>
    <property type="molecule type" value="Genomic_DNA"/>
</dbReference>
<dbReference type="Proteomes" id="UP000245790">
    <property type="component" value="Unassembled WGS sequence"/>
</dbReference>
<dbReference type="CDD" id="cd01949">
    <property type="entry name" value="GGDEF"/>
    <property type="match status" value="1"/>
</dbReference>
<dbReference type="SUPFAM" id="SSF55073">
    <property type="entry name" value="Nucleotide cyclase"/>
    <property type="match status" value="1"/>
</dbReference>